<dbReference type="SUPFAM" id="SSF50630">
    <property type="entry name" value="Acid proteases"/>
    <property type="match status" value="1"/>
</dbReference>
<dbReference type="InterPro" id="IPR021109">
    <property type="entry name" value="Peptidase_aspartic_dom_sf"/>
</dbReference>
<proteinExistence type="predicted"/>
<evidence type="ECO:0000313" key="3">
    <source>
        <dbReference type="EMBL" id="GJS93186.1"/>
    </source>
</evidence>
<feature type="compositionally biased region" description="Basic and acidic residues" evidence="1">
    <location>
        <begin position="211"/>
        <end position="233"/>
    </location>
</feature>
<dbReference type="InterPro" id="IPR032567">
    <property type="entry name" value="RTL1-rel"/>
</dbReference>
<reference evidence="3" key="1">
    <citation type="journal article" date="2022" name="Int. J. Mol. Sci.">
        <title>Draft Genome of Tanacetum Coccineum: Genomic Comparison of Closely Related Tanacetum-Family Plants.</title>
        <authorList>
            <person name="Yamashiro T."/>
            <person name="Shiraishi A."/>
            <person name="Nakayama K."/>
            <person name="Satake H."/>
        </authorList>
    </citation>
    <scope>NUCLEOTIDE SEQUENCE</scope>
</reference>
<feature type="compositionally biased region" description="Low complexity" evidence="1">
    <location>
        <begin position="260"/>
        <end position="277"/>
    </location>
</feature>
<dbReference type="Proteomes" id="UP001151760">
    <property type="component" value="Unassembled WGS sequence"/>
</dbReference>
<evidence type="ECO:0000259" key="2">
    <source>
        <dbReference type="Pfam" id="PF03732"/>
    </source>
</evidence>
<dbReference type="CDD" id="cd00303">
    <property type="entry name" value="retropepsin_like"/>
    <property type="match status" value="1"/>
</dbReference>
<evidence type="ECO:0000313" key="4">
    <source>
        <dbReference type="Proteomes" id="UP001151760"/>
    </source>
</evidence>
<reference evidence="3" key="2">
    <citation type="submission" date="2022-01" db="EMBL/GenBank/DDBJ databases">
        <authorList>
            <person name="Yamashiro T."/>
            <person name="Shiraishi A."/>
            <person name="Satake H."/>
            <person name="Nakayama K."/>
        </authorList>
    </citation>
    <scope>NUCLEOTIDE SEQUENCE</scope>
</reference>
<keyword evidence="3" id="KW-0808">Transferase</keyword>
<feature type="compositionally biased region" description="Polar residues" evidence="1">
    <location>
        <begin position="236"/>
        <end position="245"/>
    </location>
</feature>
<dbReference type="Pfam" id="PF03732">
    <property type="entry name" value="Retrotrans_gag"/>
    <property type="match status" value="1"/>
</dbReference>
<feature type="domain" description="Retrotransposon gag" evidence="2">
    <location>
        <begin position="120"/>
        <end position="207"/>
    </location>
</feature>
<evidence type="ECO:0000256" key="1">
    <source>
        <dbReference type="SAM" id="MobiDB-lite"/>
    </source>
</evidence>
<dbReference type="PANTHER" id="PTHR15503:SF45">
    <property type="entry name" value="RNA-DIRECTED DNA POLYMERASE HOMOLOG"/>
    <property type="match status" value="1"/>
</dbReference>
<name>A0ABQ4ZV72_9ASTR</name>
<dbReference type="Pfam" id="PF08284">
    <property type="entry name" value="RVP_2"/>
    <property type="match status" value="1"/>
</dbReference>
<organism evidence="3 4">
    <name type="scientific">Tanacetum coccineum</name>
    <dbReference type="NCBI Taxonomy" id="301880"/>
    <lineage>
        <taxon>Eukaryota</taxon>
        <taxon>Viridiplantae</taxon>
        <taxon>Streptophyta</taxon>
        <taxon>Embryophyta</taxon>
        <taxon>Tracheophyta</taxon>
        <taxon>Spermatophyta</taxon>
        <taxon>Magnoliopsida</taxon>
        <taxon>eudicotyledons</taxon>
        <taxon>Gunneridae</taxon>
        <taxon>Pentapetalae</taxon>
        <taxon>asterids</taxon>
        <taxon>campanulids</taxon>
        <taxon>Asterales</taxon>
        <taxon>Asteraceae</taxon>
        <taxon>Asteroideae</taxon>
        <taxon>Anthemideae</taxon>
        <taxon>Anthemidinae</taxon>
        <taxon>Tanacetum</taxon>
    </lineage>
</organism>
<sequence>MGANGNVEGANGGAPNFSTIIAQQLQNLLPAMLAQFSNRGNVGNQNTNVVKENVQENVRNVIVNGNPVGCSYKEFLACNPKEYDGKGGDVVLTRWFEKMVFVHDMSGCSIDQKVKYTIGSFMGKALTWWNSQICTLSQEVAVSMSWNDFKFMMIQEFCPSHEMQKLETELWNHAMVGDGHAAYTDRFHELARLVLHLITPESRMIERSIKKVEKRGSVREPSKDRSGRDDNKRTRNVNAFATTVNPVGRENTGLGENRPNQVAANNGGQGRGNQRNQARGRAFMLGAKEARRDPNIVTGTFTLNNHFATTLFDSGADYSFVSTTFIPLLGLEPNDLGFRYEIEIASGQLVEIDKVIKGCKLEIEFHVFDIDLIPFGHGSFDVIIGMDWLSNYKAEIICHKKVVRIPLPDGNVLRVLRERPDEKARFLMGIKKQEDIVVVREFPEVFPDDLSGLPPTQEIKFRIELIPGATPVAKSPYRLTPSELEELSGQLKEL</sequence>
<dbReference type="Gene3D" id="2.40.70.10">
    <property type="entry name" value="Acid Proteases"/>
    <property type="match status" value="1"/>
</dbReference>
<dbReference type="EMBL" id="BQNB010011638">
    <property type="protein sequence ID" value="GJS93186.1"/>
    <property type="molecule type" value="Genomic_DNA"/>
</dbReference>
<keyword evidence="3" id="KW-0695">RNA-directed DNA polymerase</keyword>
<comment type="caution">
    <text evidence="3">The sequence shown here is derived from an EMBL/GenBank/DDBJ whole genome shotgun (WGS) entry which is preliminary data.</text>
</comment>
<dbReference type="InterPro" id="IPR005162">
    <property type="entry name" value="Retrotrans_gag_dom"/>
</dbReference>
<keyword evidence="4" id="KW-1185">Reference proteome</keyword>
<dbReference type="GO" id="GO:0003964">
    <property type="term" value="F:RNA-directed DNA polymerase activity"/>
    <property type="evidence" value="ECO:0007669"/>
    <property type="project" value="UniProtKB-KW"/>
</dbReference>
<protein>
    <submittedName>
        <fullName evidence="3">Reverse transcriptase domain-containing protein</fullName>
    </submittedName>
</protein>
<dbReference type="PANTHER" id="PTHR15503">
    <property type="entry name" value="LDOC1 RELATED"/>
    <property type="match status" value="1"/>
</dbReference>
<accession>A0ABQ4ZV72</accession>
<dbReference type="SUPFAM" id="SSF56672">
    <property type="entry name" value="DNA/RNA polymerases"/>
    <property type="match status" value="1"/>
</dbReference>
<keyword evidence="3" id="KW-0548">Nucleotidyltransferase</keyword>
<feature type="region of interest" description="Disordered" evidence="1">
    <location>
        <begin position="211"/>
        <end position="277"/>
    </location>
</feature>
<gene>
    <name evidence="3" type="ORF">Tco_0800154</name>
</gene>
<dbReference type="InterPro" id="IPR043502">
    <property type="entry name" value="DNA/RNA_pol_sf"/>
</dbReference>